<keyword evidence="5 13" id="KW-0813">Transport</keyword>
<protein>
    <recommendedName>
        <fullName evidence="4 13">Outer-membrane lipoprotein LolB</fullName>
    </recommendedName>
</protein>
<feature type="chain" id="PRO_5045659028" description="Outer-membrane lipoprotein LolB" evidence="14">
    <location>
        <begin position="28"/>
        <end position="207"/>
    </location>
</feature>
<organism evidence="15 16">
    <name type="scientific">Shewanella litorisediminis</name>
    <dbReference type="NCBI Taxonomy" id="1173586"/>
    <lineage>
        <taxon>Bacteria</taxon>
        <taxon>Pseudomonadati</taxon>
        <taxon>Pseudomonadota</taxon>
        <taxon>Gammaproteobacteria</taxon>
        <taxon>Alteromonadales</taxon>
        <taxon>Shewanellaceae</taxon>
        <taxon>Shewanella</taxon>
    </lineage>
</organism>
<evidence type="ECO:0000256" key="4">
    <source>
        <dbReference type="ARBA" id="ARBA00016202"/>
    </source>
</evidence>
<dbReference type="CDD" id="cd16326">
    <property type="entry name" value="LolB"/>
    <property type="match status" value="1"/>
</dbReference>
<evidence type="ECO:0000256" key="3">
    <source>
        <dbReference type="ARBA" id="ARBA00011245"/>
    </source>
</evidence>
<keyword evidence="6 13" id="KW-0732">Signal</keyword>
<comment type="similarity">
    <text evidence="2 13">Belongs to the LolB family.</text>
</comment>
<evidence type="ECO:0000256" key="2">
    <source>
        <dbReference type="ARBA" id="ARBA00009696"/>
    </source>
</evidence>
<dbReference type="SUPFAM" id="SSF89392">
    <property type="entry name" value="Prokaryotic lipoproteins and lipoprotein localization factors"/>
    <property type="match status" value="1"/>
</dbReference>
<dbReference type="InterPro" id="IPR029046">
    <property type="entry name" value="LolA/LolB/LppX"/>
</dbReference>
<evidence type="ECO:0000256" key="5">
    <source>
        <dbReference type="ARBA" id="ARBA00022448"/>
    </source>
</evidence>
<evidence type="ECO:0000256" key="1">
    <source>
        <dbReference type="ARBA" id="ARBA00004459"/>
    </source>
</evidence>
<keyword evidence="7 13" id="KW-0653">Protein transport</keyword>
<accession>A0ABX7G0M2</accession>
<dbReference type="PROSITE" id="PS51257">
    <property type="entry name" value="PROKAR_LIPOPROTEIN"/>
    <property type="match status" value="1"/>
</dbReference>
<keyword evidence="11 13" id="KW-0998">Cell outer membrane</keyword>
<name>A0ABX7G0M2_9GAMM</name>
<sequence length="207" mass="22298">MINLRRFTKFTLAGLTSLLLLSGCSLTPTVALQPVSVQSASDAKAWELKGKLLIRTNGDKVSANLFWLNTPDNAELRLTSMLGTTVLLLTQNRDGATLEVDGKSYSDPSPQRLLDGLSGFTLPIDALPYWITGQPMAGDEVEYDALNRPKTIISADGLWSISISSWQTQSGASVPRTLDLKHASASIKLQTNEWQALASAHGSKGAQ</sequence>
<evidence type="ECO:0000256" key="14">
    <source>
        <dbReference type="SAM" id="SignalP"/>
    </source>
</evidence>
<evidence type="ECO:0000256" key="10">
    <source>
        <dbReference type="ARBA" id="ARBA00023186"/>
    </source>
</evidence>
<reference evidence="15 16" key="1">
    <citation type="journal article" date="2012" name="Antonie Van Leeuwenhoek">
        <title>Shewanella litorisediminis sp. nov., a gammaproteobacterium isolated from a tidal flat sediment.</title>
        <authorList>
            <person name="Lee M.H."/>
            <person name="Yoon J.H."/>
        </authorList>
    </citation>
    <scope>NUCLEOTIDE SEQUENCE [LARGE SCALE GENOMIC DNA]</scope>
    <source>
        <strain evidence="15 16">SMK1-12</strain>
    </source>
</reference>
<evidence type="ECO:0000256" key="12">
    <source>
        <dbReference type="ARBA" id="ARBA00023288"/>
    </source>
</evidence>
<dbReference type="InterPro" id="IPR004565">
    <property type="entry name" value="OM_lipoprot_LolB"/>
</dbReference>
<keyword evidence="16" id="KW-1185">Reference proteome</keyword>
<dbReference type="Pfam" id="PF03550">
    <property type="entry name" value="LolB"/>
    <property type="match status" value="1"/>
</dbReference>
<comment type="subcellular location">
    <subcellularLocation>
        <location evidence="1 13">Cell outer membrane</location>
        <topology evidence="1 13">Lipid-anchor</topology>
    </subcellularLocation>
</comment>
<evidence type="ECO:0000313" key="15">
    <source>
        <dbReference type="EMBL" id="QRH00851.1"/>
    </source>
</evidence>
<gene>
    <name evidence="13 15" type="primary">lolB</name>
    <name evidence="15" type="ORF">JQC75_13320</name>
</gene>
<feature type="signal peptide" evidence="14">
    <location>
        <begin position="1"/>
        <end position="27"/>
    </location>
</feature>
<evidence type="ECO:0000256" key="6">
    <source>
        <dbReference type="ARBA" id="ARBA00022729"/>
    </source>
</evidence>
<comment type="function">
    <text evidence="13">Plays a critical role in the incorporation of lipoproteins in the outer membrane after they are released by the LolA protein.</text>
</comment>
<keyword evidence="12 13" id="KW-0449">Lipoprotein</keyword>
<evidence type="ECO:0000256" key="13">
    <source>
        <dbReference type="HAMAP-Rule" id="MF_00233"/>
    </source>
</evidence>
<dbReference type="Proteomes" id="UP000596252">
    <property type="component" value="Chromosome"/>
</dbReference>
<dbReference type="HAMAP" id="MF_00233">
    <property type="entry name" value="LolB"/>
    <property type="match status" value="1"/>
</dbReference>
<evidence type="ECO:0000256" key="8">
    <source>
        <dbReference type="ARBA" id="ARBA00023136"/>
    </source>
</evidence>
<dbReference type="EMBL" id="CP069213">
    <property type="protein sequence ID" value="QRH00851.1"/>
    <property type="molecule type" value="Genomic_DNA"/>
</dbReference>
<evidence type="ECO:0000256" key="7">
    <source>
        <dbReference type="ARBA" id="ARBA00022927"/>
    </source>
</evidence>
<keyword evidence="8 13" id="KW-0472">Membrane</keyword>
<dbReference type="Gene3D" id="2.50.20.10">
    <property type="entry name" value="Lipoprotein localisation LolA/LolB/LppX"/>
    <property type="match status" value="1"/>
</dbReference>
<proteinExistence type="inferred from homology"/>
<evidence type="ECO:0000256" key="9">
    <source>
        <dbReference type="ARBA" id="ARBA00023139"/>
    </source>
</evidence>
<keyword evidence="10 13" id="KW-0143">Chaperone</keyword>
<keyword evidence="9 13" id="KW-0564">Palmitate</keyword>
<comment type="subunit">
    <text evidence="3 13">Monomer.</text>
</comment>
<evidence type="ECO:0000256" key="11">
    <source>
        <dbReference type="ARBA" id="ARBA00023237"/>
    </source>
</evidence>
<evidence type="ECO:0000313" key="16">
    <source>
        <dbReference type="Proteomes" id="UP000596252"/>
    </source>
</evidence>
<dbReference type="RefSeq" id="WP_203324553.1">
    <property type="nucleotide sequence ID" value="NZ_CP069213.1"/>
</dbReference>
<dbReference type="NCBIfam" id="TIGR00548">
    <property type="entry name" value="lolB"/>
    <property type="match status" value="1"/>
</dbReference>